<keyword evidence="5 6" id="KW-0378">Hydrolase</keyword>
<dbReference type="InterPro" id="IPR000801">
    <property type="entry name" value="Esterase-like"/>
</dbReference>
<accession>X6P5F5</accession>
<reference evidence="6 7" key="1">
    <citation type="journal article" date="2013" name="Curr. Biol.">
        <title>The Genome of the Foraminiferan Reticulomyxa filosa.</title>
        <authorList>
            <person name="Glockner G."/>
            <person name="Hulsmann N."/>
            <person name="Schleicher M."/>
            <person name="Noegel A.A."/>
            <person name="Eichinger L."/>
            <person name="Gallinger C."/>
            <person name="Pawlowski J."/>
            <person name="Sierra R."/>
            <person name="Euteneuer U."/>
            <person name="Pillet L."/>
            <person name="Moustafa A."/>
            <person name="Platzer M."/>
            <person name="Groth M."/>
            <person name="Szafranski K."/>
            <person name="Schliwa M."/>
        </authorList>
    </citation>
    <scope>NUCLEOTIDE SEQUENCE [LARGE SCALE GENOMIC DNA]</scope>
</reference>
<comment type="similarity">
    <text evidence="1">Belongs to the esterase D family.</text>
</comment>
<dbReference type="GO" id="GO:0018738">
    <property type="term" value="F:S-formylglutathione hydrolase activity"/>
    <property type="evidence" value="ECO:0007669"/>
    <property type="project" value="UniProtKB-EC"/>
</dbReference>
<evidence type="ECO:0000256" key="2">
    <source>
        <dbReference type="ARBA" id="ARBA00012479"/>
    </source>
</evidence>
<keyword evidence="4" id="KW-0719">Serine esterase</keyword>
<dbReference type="EC" id="3.1.2.12" evidence="2"/>
<gene>
    <name evidence="6" type="ORF">RFI_03756</name>
</gene>
<dbReference type="Pfam" id="PF00756">
    <property type="entry name" value="Esterase"/>
    <property type="match status" value="1"/>
</dbReference>
<dbReference type="OrthoDB" id="420518at2759"/>
<dbReference type="Gene3D" id="3.40.50.1820">
    <property type="entry name" value="alpha/beta hydrolase"/>
    <property type="match status" value="1"/>
</dbReference>
<sequence length="157" mass="17896">MMTSLLSPPPFLYVPRNEKHINGKKKKKGPNSVKKFPILYFLAGLTSNEDNFMIKAGAQRCASEWGLALVTPDTSPRGAKIEGEDKDWDFGVGAGFYVNATKQPWQQHYQMYDYVTKELPNLIATQMYSFTDDDIKQVKQEYLPLDTNNVGGTWIYF</sequence>
<proteinExistence type="inferred from homology"/>
<keyword evidence="7" id="KW-1185">Reference proteome</keyword>
<dbReference type="EMBL" id="ASPP01003472">
    <property type="protein sequence ID" value="ETO33348.1"/>
    <property type="molecule type" value="Genomic_DNA"/>
</dbReference>
<name>X6P5F5_RETFI</name>
<dbReference type="GO" id="GO:0005829">
    <property type="term" value="C:cytosol"/>
    <property type="evidence" value="ECO:0007669"/>
    <property type="project" value="TreeGrafter"/>
</dbReference>
<comment type="caution">
    <text evidence="6">The sequence shown here is derived from an EMBL/GenBank/DDBJ whole genome shotgun (WGS) entry which is preliminary data.</text>
</comment>
<protein>
    <recommendedName>
        <fullName evidence="3">S-formylglutathione hydrolase</fullName>
        <ecNumber evidence="2">3.1.2.12</ecNumber>
    </recommendedName>
</protein>
<evidence type="ECO:0000256" key="3">
    <source>
        <dbReference type="ARBA" id="ARBA00016774"/>
    </source>
</evidence>
<evidence type="ECO:0000256" key="5">
    <source>
        <dbReference type="ARBA" id="ARBA00022801"/>
    </source>
</evidence>
<evidence type="ECO:0000313" key="6">
    <source>
        <dbReference type="EMBL" id="ETO33348.1"/>
    </source>
</evidence>
<dbReference type="GO" id="GO:0052689">
    <property type="term" value="F:carboxylic ester hydrolase activity"/>
    <property type="evidence" value="ECO:0007669"/>
    <property type="project" value="UniProtKB-KW"/>
</dbReference>
<dbReference type="Proteomes" id="UP000023152">
    <property type="component" value="Unassembled WGS sequence"/>
</dbReference>
<evidence type="ECO:0000256" key="4">
    <source>
        <dbReference type="ARBA" id="ARBA00022487"/>
    </source>
</evidence>
<dbReference type="PANTHER" id="PTHR10061">
    <property type="entry name" value="S-FORMYLGLUTATHIONE HYDROLASE"/>
    <property type="match status" value="1"/>
</dbReference>
<dbReference type="GO" id="GO:0046294">
    <property type="term" value="P:formaldehyde catabolic process"/>
    <property type="evidence" value="ECO:0007669"/>
    <property type="project" value="InterPro"/>
</dbReference>
<dbReference type="AlphaFoldDB" id="X6P5F5"/>
<dbReference type="PANTHER" id="PTHR10061:SF0">
    <property type="entry name" value="S-FORMYLGLUTATHIONE HYDROLASE"/>
    <property type="match status" value="1"/>
</dbReference>
<organism evidence="6 7">
    <name type="scientific">Reticulomyxa filosa</name>
    <dbReference type="NCBI Taxonomy" id="46433"/>
    <lineage>
        <taxon>Eukaryota</taxon>
        <taxon>Sar</taxon>
        <taxon>Rhizaria</taxon>
        <taxon>Retaria</taxon>
        <taxon>Foraminifera</taxon>
        <taxon>Monothalamids</taxon>
        <taxon>Reticulomyxidae</taxon>
        <taxon>Reticulomyxa</taxon>
    </lineage>
</organism>
<dbReference type="InterPro" id="IPR029058">
    <property type="entry name" value="AB_hydrolase_fold"/>
</dbReference>
<dbReference type="SUPFAM" id="SSF53474">
    <property type="entry name" value="alpha/beta-Hydrolases"/>
    <property type="match status" value="1"/>
</dbReference>
<dbReference type="InterPro" id="IPR014186">
    <property type="entry name" value="S-formylglutathione_hydrol"/>
</dbReference>
<evidence type="ECO:0000256" key="1">
    <source>
        <dbReference type="ARBA" id="ARBA00005622"/>
    </source>
</evidence>
<evidence type="ECO:0000313" key="7">
    <source>
        <dbReference type="Proteomes" id="UP000023152"/>
    </source>
</evidence>